<evidence type="ECO:0000256" key="3">
    <source>
        <dbReference type="ARBA" id="ARBA00022679"/>
    </source>
</evidence>
<gene>
    <name evidence="7" type="primary">LOC105174357</name>
</gene>
<dbReference type="FunFam" id="3.40.50.2000:FF:000078">
    <property type="entry name" value="Glycosyltransferase"/>
    <property type="match status" value="1"/>
</dbReference>
<dbReference type="Proteomes" id="UP000504604">
    <property type="component" value="Linkage group LG11"/>
</dbReference>
<accession>A0A6I9U666</accession>
<dbReference type="InterPro" id="IPR035595">
    <property type="entry name" value="UDP_glycos_trans_CS"/>
</dbReference>
<dbReference type="KEGG" id="sind:105174357"/>
<dbReference type="GeneID" id="105174357"/>
<organism evidence="6 7">
    <name type="scientific">Sesamum indicum</name>
    <name type="common">Oriental sesame</name>
    <name type="synonym">Sesamum orientale</name>
    <dbReference type="NCBI Taxonomy" id="4182"/>
    <lineage>
        <taxon>Eukaryota</taxon>
        <taxon>Viridiplantae</taxon>
        <taxon>Streptophyta</taxon>
        <taxon>Embryophyta</taxon>
        <taxon>Tracheophyta</taxon>
        <taxon>Spermatophyta</taxon>
        <taxon>Magnoliopsida</taxon>
        <taxon>eudicotyledons</taxon>
        <taxon>Gunneridae</taxon>
        <taxon>Pentapetalae</taxon>
        <taxon>asterids</taxon>
        <taxon>lamiids</taxon>
        <taxon>Lamiales</taxon>
        <taxon>Pedaliaceae</taxon>
        <taxon>Sesamum</taxon>
    </lineage>
</organism>
<comment type="similarity">
    <text evidence="1 4">Belongs to the UDP-glycosyltransferase family.</text>
</comment>
<name>A0A6I9U666_SESIN</name>
<dbReference type="PROSITE" id="PS00375">
    <property type="entry name" value="UDPGT"/>
    <property type="match status" value="1"/>
</dbReference>
<dbReference type="SUPFAM" id="SSF53756">
    <property type="entry name" value="UDP-Glycosyltransferase/glycogen phosphorylase"/>
    <property type="match status" value="1"/>
</dbReference>
<reference evidence="7" key="1">
    <citation type="submission" date="2025-08" db="UniProtKB">
        <authorList>
            <consortium name="RefSeq"/>
        </authorList>
    </citation>
    <scope>IDENTIFICATION</scope>
</reference>
<dbReference type="RefSeq" id="XP_011094737.1">
    <property type="nucleotide sequence ID" value="XM_011096435.2"/>
</dbReference>
<sequence>MASNKNRKPHAIMISLHLQGHIIPFVNLAIKLASKGFSVTFAHLEFVHHQISKSQFNSTDIDIFAQARSSGLDINYTTISDGFAVEFDRSTDLYVEAFLCRFPEKVDELVGKIMQSHSSAGSNFFLVSDTFSVWPAKIAEKYGLVDVSFWTEPALVFSLYYHLQLLRENGHVPVNGRRENVDYLPGIQSINTKDFMSYLQDSELTLLHKLIFQAFDTVKSADFILCNTVQELETEAISALKEKQPFYAIGPLFLGDLKKNPVARSLLPESNCTEWLNSRPAGSVLYVSFGSLAKTDKNVILEIAGGILLSQVNFIWVLRPGMVDSEGGGILPEGFEDRTRDRGLIVPWCTQNQVLMNPATGGFLTHCGWNSIVESIWACVPMICYPLFTDQITNRKLVVDDWKVGINLCDGASLTREEVAENIGVLMSGKRADELRQETKKVRETLQNALTEDGSSEKNFNCFVEDVKDEIERRCEKRI</sequence>
<dbReference type="PANTHER" id="PTHR11926">
    <property type="entry name" value="GLUCOSYL/GLUCURONOSYL TRANSFERASES"/>
    <property type="match status" value="1"/>
</dbReference>
<dbReference type="InterPro" id="IPR002213">
    <property type="entry name" value="UDP_glucos_trans"/>
</dbReference>
<evidence type="ECO:0000256" key="5">
    <source>
        <dbReference type="RuleBase" id="RU362057"/>
    </source>
</evidence>
<evidence type="ECO:0000313" key="7">
    <source>
        <dbReference type="RefSeq" id="XP_011094737.1"/>
    </source>
</evidence>
<protein>
    <recommendedName>
        <fullName evidence="5">Glycosyltransferase</fullName>
        <ecNumber evidence="5">2.4.1.-</ecNumber>
    </recommendedName>
</protein>
<dbReference type="GO" id="GO:0080043">
    <property type="term" value="F:quercetin 3-O-glucosyltransferase activity"/>
    <property type="evidence" value="ECO:0007669"/>
    <property type="project" value="TreeGrafter"/>
</dbReference>
<keyword evidence="6" id="KW-1185">Reference proteome</keyword>
<keyword evidence="3 4" id="KW-0808">Transferase</keyword>
<keyword evidence="2 4" id="KW-0328">Glycosyltransferase</keyword>
<evidence type="ECO:0000256" key="1">
    <source>
        <dbReference type="ARBA" id="ARBA00009995"/>
    </source>
</evidence>
<dbReference type="InParanoid" id="A0A6I9U666"/>
<dbReference type="AlphaFoldDB" id="A0A6I9U666"/>
<evidence type="ECO:0000256" key="4">
    <source>
        <dbReference type="RuleBase" id="RU003718"/>
    </source>
</evidence>
<dbReference type="Gene3D" id="3.40.50.2000">
    <property type="entry name" value="Glycogen Phosphorylase B"/>
    <property type="match status" value="2"/>
</dbReference>
<dbReference type="PANTHER" id="PTHR11926:SF774">
    <property type="entry name" value="UDP-GLYCOSYLTRANSFERASE 85A1-RELATED"/>
    <property type="match status" value="1"/>
</dbReference>
<dbReference type="OrthoDB" id="5835829at2759"/>
<dbReference type="GO" id="GO:0080044">
    <property type="term" value="F:quercetin 7-O-glucosyltransferase activity"/>
    <property type="evidence" value="ECO:0007669"/>
    <property type="project" value="TreeGrafter"/>
</dbReference>
<proteinExistence type="inferred from homology"/>
<dbReference type="CDD" id="cd03784">
    <property type="entry name" value="GT1_Gtf-like"/>
    <property type="match status" value="1"/>
</dbReference>
<dbReference type="Pfam" id="PF00201">
    <property type="entry name" value="UDPGT"/>
    <property type="match status" value="1"/>
</dbReference>
<evidence type="ECO:0000313" key="6">
    <source>
        <dbReference type="Proteomes" id="UP000504604"/>
    </source>
</evidence>
<dbReference type="EC" id="2.4.1.-" evidence="5"/>
<evidence type="ECO:0000256" key="2">
    <source>
        <dbReference type="ARBA" id="ARBA00022676"/>
    </source>
</evidence>